<comment type="caution">
    <text evidence="1">The sequence shown here is derived from an EMBL/GenBank/DDBJ whole genome shotgun (WGS) entry which is preliminary data.</text>
</comment>
<dbReference type="EMBL" id="BSVA01000001">
    <property type="protein sequence ID" value="GMA90451.1"/>
    <property type="molecule type" value="Genomic_DNA"/>
</dbReference>
<proteinExistence type="predicted"/>
<gene>
    <name evidence="1" type="ORF">GCM10025869_09800</name>
</gene>
<accession>A0ABQ6JSI0</accession>
<organism evidence="1 2">
    <name type="scientific">Homoserinibacter gongjuensis</name>
    <dbReference type="NCBI Taxonomy" id="1162968"/>
    <lineage>
        <taxon>Bacteria</taxon>
        <taxon>Bacillati</taxon>
        <taxon>Actinomycetota</taxon>
        <taxon>Actinomycetes</taxon>
        <taxon>Micrococcales</taxon>
        <taxon>Microbacteriaceae</taxon>
        <taxon>Homoserinibacter</taxon>
    </lineage>
</organism>
<dbReference type="Proteomes" id="UP001157069">
    <property type="component" value="Unassembled WGS sequence"/>
</dbReference>
<keyword evidence="2" id="KW-1185">Reference proteome</keyword>
<reference evidence="2" key="1">
    <citation type="journal article" date="2019" name="Int. J. Syst. Evol. Microbiol.">
        <title>The Global Catalogue of Microorganisms (GCM) 10K type strain sequencing project: providing services to taxonomists for standard genome sequencing and annotation.</title>
        <authorList>
            <consortium name="The Broad Institute Genomics Platform"/>
            <consortium name="The Broad Institute Genome Sequencing Center for Infectious Disease"/>
            <person name="Wu L."/>
            <person name="Ma J."/>
        </authorList>
    </citation>
    <scope>NUCLEOTIDE SEQUENCE [LARGE SCALE GENOMIC DNA]</scope>
    <source>
        <strain evidence="2">NBRC 108755</strain>
    </source>
</reference>
<evidence type="ECO:0000313" key="1">
    <source>
        <dbReference type="EMBL" id="GMA90451.1"/>
    </source>
</evidence>
<name>A0ABQ6JSI0_9MICO</name>
<evidence type="ECO:0000313" key="2">
    <source>
        <dbReference type="Proteomes" id="UP001157069"/>
    </source>
</evidence>
<sequence length="96" mass="10483">MLTAEDLSTIPPLTVNQDLVVASAMGLRHIERNGHHYFARFAPLDATLADRVLAAHPDAFEFRDGAPDCASKVASCASARCSMHPSAWRPRPTRRA</sequence>
<dbReference type="RefSeq" id="WP_284298209.1">
    <property type="nucleotide sequence ID" value="NZ_BSVA01000001.1"/>
</dbReference>
<protein>
    <submittedName>
        <fullName evidence="1">Uncharacterized protein</fullName>
    </submittedName>
</protein>